<proteinExistence type="predicted"/>
<organism evidence="4 5">
    <name type="scientific">Helicoverpa armigera</name>
    <name type="common">Cotton bollworm</name>
    <name type="synonym">Heliothis armigera</name>
    <dbReference type="NCBI Taxonomy" id="29058"/>
    <lineage>
        <taxon>Eukaryota</taxon>
        <taxon>Metazoa</taxon>
        <taxon>Ecdysozoa</taxon>
        <taxon>Arthropoda</taxon>
        <taxon>Hexapoda</taxon>
        <taxon>Insecta</taxon>
        <taxon>Pterygota</taxon>
        <taxon>Neoptera</taxon>
        <taxon>Endopterygota</taxon>
        <taxon>Lepidoptera</taxon>
        <taxon>Glossata</taxon>
        <taxon>Ditrysia</taxon>
        <taxon>Noctuoidea</taxon>
        <taxon>Noctuidae</taxon>
        <taxon>Heliothinae</taxon>
        <taxon>Helicoverpa</taxon>
    </lineage>
</organism>
<dbReference type="EMBL" id="KZ149945">
    <property type="protein sequence ID" value="PZC76789.1"/>
    <property type="molecule type" value="Genomic_DNA"/>
</dbReference>
<dbReference type="AlphaFoldDB" id="A0A2W1BP02"/>
<accession>A0A2W1BP02</accession>
<evidence type="ECO:0000256" key="2">
    <source>
        <dbReference type="SAM" id="Phobius"/>
    </source>
</evidence>
<protein>
    <submittedName>
        <fullName evidence="4">Uncharacterized protein</fullName>
    </submittedName>
</protein>
<keyword evidence="2" id="KW-0472">Membrane</keyword>
<feature type="chain" id="PRO_5015875774" evidence="3">
    <location>
        <begin position="16"/>
        <end position="369"/>
    </location>
</feature>
<evidence type="ECO:0000256" key="3">
    <source>
        <dbReference type="SAM" id="SignalP"/>
    </source>
</evidence>
<reference evidence="4 5" key="1">
    <citation type="journal article" date="2017" name="BMC Biol.">
        <title>Genomic innovations, transcriptional plasticity and gene loss underlying the evolution and divergence of two highly polyphagous and invasive Helicoverpa pest species.</title>
        <authorList>
            <person name="Pearce S.L."/>
            <person name="Clarke D.F."/>
            <person name="East P.D."/>
            <person name="Elfekih S."/>
            <person name="Gordon K.H."/>
            <person name="Jermiin L.S."/>
            <person name="McGaughran A."/>
            <person name="Oakeshott J.G."/>
            <person name="Papanikolaou A."/>
            <person name="Perera O.P."/>
            <person name="Rane R.V."/>
            <person name="Richards S."/>
            <person name="Tay W.T."/>
            <person name="Walsh T.K."/>
            <person name="Anderson A."/>
            <person name="Anderson C.J."/>
            <person name="Asgari S."/>
            <person name="Board P.G."/>
            <person name="Bretschneider A."/>
            <person name="Campbell P.M."/>
            <person name="Chertemps T."/>
            <person name="Christeller J.T."/>
            <person name="Coppin C.W."/>
            <person name="Downes S.J."/>
            <person name="Duan G."/>
            <person name="Farnsworth C.A."/>
            <person name="Good R.T."/>
            <person name="Han L.B."/>
            <person name="Han Y.C."/>
            <person name="Hatje K."/>
            <person name="Horne I."/>
            <person name="Huang Y.P."/>
            <person name="Hughes D.S."/>
            <person name="Jacquin-Joly E."/>
            <person name="James W."/>
            <person name="Jhangiani S."/>
            <person name="Kollmar M."/>
            <person name="Kuwar S.S."/>
            <person name="Li S."/>
            <person name="Liu N.Y."/>
            <person name="Maibeche M.T."/>
            <person name="Miller J.R."/>
            <person name="Montagne N."/>
            <person name="Perry T."/>
            <person name="Qu J."/>
            <person name="Song S.V."/>
            <person name="Sutton G.G."/>
            <person name="Vogel H."/>
            <person name="Walenz B.P."/>
            <person name="Xu W."/>
            <person name="Zhang H.J."/>
            <person name="Zou Z."/>
            <person name="Batterham P."/>
            <person name="Edwards O.R."/>
            <person name="Feyereisen R."/>
            <person name="Gibbs R.A."/>
            <person name="Heckel D.G."/>
            <person name="McGrath A."/>
            <person name="Robin C."/>
            <person name="Scherer S.E."/>
            <person name="Worley K.C."/>
            <person name="Wu Y.D."/>
        </authorList>
    </citation>
    <scope>NUCLEOTIDE SEQUENCE [LARGE SCALE GENOMIC DNA]</scope>
    <source>
        <strain evidence="4">Harm_GR_Male_#8</strain>
        <tissue evidence="4">Whole organism</tissue>
    </source>
</reference>
<evidence type="ECO:0000313" key="4">
    <source>
        <dbReference type="EMBL" id="PZC76789.1"/>
    </source>
</evidence>
<evidence type="ECO:0000256" key="1">
    <source>
        <dbReference type="SAM" id="MobiDB-lite"/>
    </source>
</evidence>
<keyword evidence="2" id="KW-1133">Transmembrane helix</keyword>
<keyword evidence="5" id="KW-1185">Reference proteome</keyword>
<sequence>MTRLLTLLLLTRVTAEWVEISQHHYRKPLRTHSTFTTTEKSKDVEDSTKPWAYSNRTLTEYNWNENPARPIIGNVKRIQHIANTVRATDVVKLEDEDADFDADEIEYEVKLNYGPTRATLDTHDRVKQKDIIETDENIVSKQNTKLTESTTETTPKNNVHRNVNNFETESFASKVHDAGNKDKQSNVKVEDQDMKPNFNNVQLKDVLDKDEKKSEKIKYVTDKEGEPTNGTKNEKMKINTMENLIKFMRVVADTISKNSRRSFGGKMQYLHELKDSILANIEQRIDATWPDDDSANSRRRSRSAQASPRGHVQFPSSESALMTISFLTFAVFLIKLVLQVIQTYKQKAMMVAPLMVASGRHVFANHGHH</sequence>
<feature type="region of interest" description="Disordered" evidence="1">
    <location>
        <begin position="289"/>
        <end position="312"/>
    </location>
</feature>
<name>A0A2W1BP02_HELAM</name>
<evidence type="ECO:0000313" key="5">
    <source>
        <dbReference type="Proteomes" id="UP000249218"/>
    </source>
</evidence>
<keyword evidence="3" id="KW-0732">Signal</keyword>
<dbReference type="Proteomes" id="UP000249218">
    <property type="component" value="Unassembled WGS sequence"/>
</dbReference>
<gene>
    <name evidence="4" type="primary">HaOG204106</name>
    <name evidence="4" type="ORF">B5X24_HaOG204106</name>
</gene>
<feature type="transmembrane region" description="Helical" evidence="2">
    <location>
        <begin position="320"/>
        <end position="341"/>
    </location>
</feature>
<feature type="signal peptide" evidence="3">
    <location>
        <begin position="1"/>
        <end position="15"/>
    </location>
</feature>
<keyword evidence="2" id="KW-0812">Transmembrane</keyword>